<feature type="chain" id="PRO_5044953526" description="Dipeptidyl-peptidase" evidence="6">
    <location>
        <begin position="21"/>
        <end position="743"/>
    </location>
</feature>
<keyword evidence="4 6" id="KW-0732">Signal</keyword>
<evidence type="ECO:0000256" key="3">
    <source>
        <dbReference type="ARBA" id="ARBA00022670"/>
    </source>
</evidence>
<dbReference type="InterPro" id="IPR009003">
    <property type="entry name" value="Peptidase_S1_PA"/>
</dbReference>
<organism evidence="7 8">
    <name type="scientific">Rheinheimera aquimaris</name>
    <dbReference type="NCBI Taxonomy" id="412437"/>
    <lineage>
        <taxon>Bacteria</taxon>
        <taxon>Pseudomonadati</taxon>
        <taxon>Pseudomonadota</taxon>
        <taxon>Gammaproteobacteria</taxon>
        <taxon>Chromatiales</taxon>
        <taxon>Chromatiaceae</taxon>
        <taxon>Rheinheimera</taxon>
    </lineage>
</organism>
<evidence type="ECO:0000256" key="6">
    <source>
        <dbReference type="RuleBase" id="RU366067"/>
    </source>
</evidence>
<accession>A0ABN1EA45</accession>
<keyword evidence="6" id="KW-0720">Serine protease</keyword>
<dbReference type="Proteomes" id="UP001501169">
    <property type="component" value="Unassembled WGS sequence"/>
</dbReference>
<gene>
    <name evidence="7" type="ORF">GCM10009098_33060</name>
</gene>
<dbReference type="PANTHER" id="PTHR38469">
    <property type="entry name" value="PERIPLASMIC PEPTIDASE SUBFAMILY S1B"/>
    <property type="match status" value="1"/>
</dbReference>
<evidence type="ECO:0000313" key="8">
    <source>
        <dbReference type="Proteomes" id="UP001501169"/>
    </source>
</evidence>
<dbReference type="InterPro" id="IPR019500">
    <property type="entry name" value="Pep_S46"/>
</dbReference>
<dbReference type="SUPFAM" id="SSF50494">
    <property type="entry name" value="Trypsin-like serine proteases"/>
    <property type="match status" value="1"/>
</dbReference>
<keyword evidence="3 6" id="KW-0645">Protease</keyword>
<keyword evidence="8" id="KW-1185">Reference proteome</keyword>
<dbReference type="Gene3D" id="2.40.10.10">
    <property type="entry name" value="Trypsin-like serine proteases"/>
    <property type="match status" value="1"/>
</dbReference>
<dbReference type="Pfam" id="PF10459">
    <property type="entry name" value="Peptidase_S46"/>
    <property type="match status" value="1"/>
</dbReference>
<comment type="similarity">
    <text evidence="1 6">Belongs to the peptidase S46 family.</text>
</comment>
<comment type="function">
    <text evidence="6">Catalyzes the removal of dipeptides from the N-terminus of oligopeptides.</text>
</comment>
<evidence type="ECO:0000256" key="1">
    <source>
        <dbReference type="ARBA" id="ARBA00010491"/>
    </source>
</evidence>
<dbReference type="RefSeq" id="WP_226767816.1">
    <property type="nucleotide sequence ID" value="NZ_BAAAEO010000005.1"/>
</dbReference>
<keyword evidence="5 6" id="KW-0378">Hydrolase</keyword>
<proteinExistence type="inferred from homology"/>
<dbReference type="PANTHER" id="PTHR38469:SF1">
    <property type="entry name" value="PERIPLASMIC PEPTIDASE SUBFAMILY S1B"/>
    <property type="match status" value="1"/>
</dbReference>
<protein>
    <recommendedName>
        <fullName evidence="6">Dipeptidyl-peptidase</fullName>
        <ecNumber evidence="6">3.4.14.-</ecNumber>
    </recommendedName>
</protein>
<comment type="caution">
    <text evidence="7">The sequence shown here is derived from an EMBL/GenBank/DDBJ whole genome shotgun (WGS) entry which is preliminary data.</text>
</comment>
<reference evidence="7 8" key="1">
    <citation type="journal article" date="2019" name="Int. J. Syst. Evol. Microbiol.">
        <title>The Global Catalogue of Microorganisms (GCM) 10K type strain sequencing project: providing services to taxonomists for standard genome sequencing and annotation.</title>
        <authorList>
            <consortium name="The Broad Institute Genomics Platform"/>
            <consortium name="The Broad Institute Genome Sequencing Center for Infectious Disease"/>
            <person name="Wu L."/>
            <person name="Ma J."/>
        </authorList>
    </citation>
    <scope>NUCLEOTIDE SEQUENCE [LARGE SCALE GENOMIC DNA]</scope>
    <source>
        <strain evidence="7 8">JCM 14331</strain>
    </source>
</reference>
<dbReference type="InterPro" id="IPR043504">
    <property type="entry name" value="Peptidase_S1_PA_chymotrypsin"/>
</dbReference>
<evidence type="ECO:0000313" key="7">
    <source>
        <dbReference type="EMBL" id="GAA0562308.1"/>
    </source>
</evidence>
<keyword evidence="2 6" id="KW-0031">Aminopeptidase</keyword>
<feature type="signal peptide" evidence="6">
    <location>
        <begin position="1"/>
        <end position="20"/>
    </location>
</feature>
<evidence type="ECO:0000256" key="5">
    <source>
        <dbReference type="ARBA" id="ARBA00022801"/>
    </source>
</evidence>
<dbReference type="EMBL" id="BAAAEO010000005">
    <property type="protein sequence ID" value="GAA0562308.1"/>
    <property type="molecule type" value="Genomic_DNA"/>
</dbReference>
<evidence type="ECO:0000256" key="4">
    <source>
        <dbReference type="ARBA" id="ARBA00022729"/>
    </source>
</evidence>
<evidence type="ECO:0000256" key="2">
    <source>
        <dbReference type="ARBA" id="ARBA00022438"/>
    </source>
</evidence>
<name>A0ABN1EA45_9GAMM</name>
<sequence length="743" mass="82167">MNTKYLLTAAALGVSLAAVADEGQWQPHQLAELQAELSAKGIEIPGKQLADLSQYPMSAIVSLGYCSASFVSPNGLVVTNHHCGYNAIQNNSTKDNNLIEKGFLAKSQSEELPAGAQERLYITESVTDVTAQVSGNLPAELTGSERYEAIETNRKALIKSCESDANYRCSVVSFHHGLEYFQIKQLMLQDVRLVYAPSEAIGNFGGDIDNFEYPRHTGDYTFLRGYVGKDGKPAPYSVDNVPYQSKHYLKVNANGVRAGDGILLAGYPGRTSRYRLADEIAFAADWQYPAQVKTYQQIISTIDRLGATDADLKVKYASTVKSLNNRMKKLQGLLDGFKVTDIHAIKQQQEQELLNWINSDSAYQQYQQSIGALKTVIDAEQAYTQQTYYFDNAKRSDMLQAAMLLYRLAVESEKPDAQREMGFQQRDLAMIENRLTRMEKSFHPTMDLAIWSEQLAEYLAQPDAVRISELDAALGLTPGMSQAQISAKLAALYPQSELTSTAGRKAWLGKTPADFANSSDPFIKLAVALYAKNKALELEEKTLGGQLLQVRPAYMQAVIAYNKTLGKPVYPDANSTLRITYGTVDGYPAKDGVYKTPFTSVKGLIAKRQDEYPFSLPQKLVDAYNAGKTDGYYYADLAPEYKPGLLCRIGGCAKPEVKAFNSVPVNFLSSADTTGGNSGSAVMNGKGELVGLNFDSTYESITKDWYFNPEITRAIHVDIRYVLWLMEHVDGAQNLLEEMDIVR</sequence>
<dbReference type="EC" id="3.4.14.-" evidence="6"/>